<dbReference type="EMBL" id="CP144531">
    <property type="protein sequence ID" value="WWC59037.1"/>
    <property type="molecule type" value="Genomic_DNA"/>
</dbReference>
<dbReference type="OrthoDB" id="5580261at2759"/>
<gene>
    <name evidence="3" type="ORF">I303_02284</name>
    <name evidence="4" type="ORF">I303_101583</name>
</gene>
<dbReference type="GO" id="GO:0005739">
    <property type="term" value="C:mitochondrion"/>
    <property type="evidence" value="ECO:0007669"/>
    <property type="project" value="TreeGrafter"/>
</dbReference>
<dbReference type="PANTHER" id="PTHR28002">
    <property type="entry name" value="MIOREX COMPLEX COMPONENT 11"/>
    <property type="match status" value="1"/>
</dbReference>
<name>A0A1A6ADD3_9TREE</name>
<protein>
    <submittedName>
        <fullName evidence="3">Uncharacterized protein</fullName>
    </submittedName>
</protein>
<evidence type="ECO:0000256" key="1">
    <source>
        <dbReference type="SAM" id="MobiDB-lite"/>
    </source>
</evidence>
<keyword evidence="2" id="KW-0812">Transmembrane</keyword>
<reference evidence="3" key="1">
    <citation type="submission" date="2013-07" db="EMBL/GenBank/DDBJ databases">
        <title>The Genome Sequence of Cryptococcus dejecticola CBS10117.</title>
        <authorList>
            <consortium name="The Broad Institute Genome Sequencing Platform"/>
            <person name="Cuomo C."/>
            <person name="Litvintseva A."/>
            <person name="Chen Y."/>
            <person name="Heitman J."/>
            <person name="Sun S."/>
            <person name="Springer D."/>
            <person name="Dromer F."/>
            <person name="Young S.K."/>
            <person name="Zeng Q."/>
            <person name="Gargeya S."/>
            <person name="Fitzgerald M."/>
            <person name="Abouelleil A."/>
            <person name="Alvarado L."/>
            <person name="Berlin A.M."/>
            <person name="Chapman S.B."/>
            <person name="Dewar J."/>
            <person name="Goldberg J."/>
            <person name="Griggs A."/>
            <person name="Gujja S."/>
            <person name="Hansen M."/>
            <person name="Howarth C."/>
            <person name="Imamovic A."/>
            <person name="Larimer J."/>
            <person name="McCowan C."/>
            <person name="Murphy C."/>
            <person name="Pearson M."/>
            <person name="Priest M."/>
            <person name="Roberts A."/>
            <person name="Saif S."/>
            <person name="Shea T."/>
            <person name="Sykes S."/>
            <person name="Wortman J."/>
            <person name="Nusbaum C."/>
            <person name="Birren B."/>
        </authorList>
    </citation>
    <scope>NUCLEOTIDE SEQUENCE [LARGE SCALE GENOMIC DNA]</scope>
    <source>
        <strain evidence="3">CBS 10117</strain>
    </source>
</reference>
<evidence type="ECO:0000313" key="3">
    <source>
        <dbReference type="EMBL" id="OBR88065.1"/>
    </source>
</evidence>
<dbReference type="RefSeq" id="XP_018265907.1">
    <property type="nucleotide sequence ID" value="XM_018405626.1"/>
</dbReference>
<evidence type="ECO:0000313" key="5">
    <source>
        <dbReference type="Proteomes" id="UP000078595"/>
    </source>
</evidence>
<feature type="compositionally biased region" description="Low complexity" evidence="1">
    <location>
        <begin position="45"/>
        <end position="57"/>
    </location>
</feature>
<keyword evidence="5" id="KW-1185">Reference proteome</keyword>
<dbReference type="PANTHER" id="PTHR28002:SF1">
    <property type="entry name" value="MIOREX COMPLEX COMPONENT 11"/>
    <property type="match status" value="1"/>
</dbReference>
<reference evidence="4" key="3">
    <citation type="submission" date="2024-02" db="EMBL/GenBank/DDBJ databases">
        <title>Comparative genomics of Cryptococcus and Kwoniella reveals pathogenesis evolution and contrasting modes of karyotype evolution via chromosome fusion or intercentromeric recombination.</title>
        <authorList>
            <person name="Coelho M.A."/>
            <person name="David-Palma M."/>
            <person name="Shea T."/>
            <person name="Bowers K."/>
            <person name="McGinley-Smith S."/>
            <person name="Mohammad A.W."/>
            <person name="Gnirke A."/>
            <person name="Yurkov A.M."/>
            <person name="Nowrousian M."/>
            <person name="Sun S."/>
            <person name="Cuomo C.A."/>
            <person name="Heitman J."/>
        </authorList>
    </citation>
    <scope>NUCLEOTIDE SEQUENCE</scope>
    <source>
        <strain evidence="4">CBS 10117</strain>
    </source>
</reference>
<evidence type="ECO:0000256" key="2">
    <source>
        <dbReference type="SAM" id="Phobius"/>
    </source>
</evidence>
<dbReference type="STRING" id="1296121.A0A1A6ADD3"/>
<organism evidence="3">
    <name type="scientific">Kwoniella dejecticola CBS 10117</name>
    <dbReference type="NCBI Taxonomy" id="1296121"/>
    <lineage>
        <taxon>Eukaryota</taxon>
        <taxon>Fungi</taxon>
        <taxon>Dikarya</taxon>
        <taxon>Basidiomycota</taxon>
        <taxon>Agaricomycotina</taxon>
        <taxon>Tremellomycetes</taxon>
        <taxon>Tremellales</taxon>
        <taxon>Cryptococcaceae</taxon>
        <taxon>Kwoniella</taxon>
    </lineage>
</organism>
<feature type="compositionally biased region" description="Low complexity" evidence="1">
    <location>
        <begin position="66"/>
        <end position="93"/>
    </location>
</feature>
<dbReference type="EMBL" id="KI894028">
    <property type="protein sequence ID" value="OBR88065.1"/>
    <property type="molecule type" value="Genomic_DNA"/>
</dbReference>
<dbReference type="VEuPathDB" id="FungiDB:I303_02284"/>
<proteinExistence type="predicted"/>
<dbReference type="InterPro" id="IPR018811">
    <property type="entry name" value="MRX11"/>
</dbReference>
<sequence length="337" mass="36239">MNWMLRSSSALRSLSHSTLLRSSIPVRPRQAGRIPLGYTSVVRRSVVNRQSSTSSSSKTRDPEPAARPSPSLSSSPSTPATDTETPSSALLSPSPSPSPSASPSPSHSNQSQTFPKSNLVQRYIPSLSALSTRTGVPLPSLALSFLILHEITAVVPVILIYWIFSSLGIGLSLVNLILVIGQGEGEAEGEQTSPNSLSEVQVQVESNAPFGSEHGENGNGRSWTWRHWVREWYFEGERKIERVGKRYGILGYERASPSDSSSDAMGRPSDGTTFPQEGDARALSGTGAATKVADAIAAYVIVKALLPLRIAVSVGASPVFARYTLVPLQQMLKRFKR</sequence>
<feature type="transmembrane region" description="Helical" evidence="2">
    <location>
        <begin position="141"/>
        <end position="164"/>
    </location>
</feature>
<feature type="region of interest" description="Disordered" evidence="1">
    <location>
        <begin position="255"/>
        <end position="281"/>
    </location>
</feature>
<dbReference type="GeneID" id="28965983"/>
<feature type="region of interest" description="Disordered" evidence="1">
    <location>
        <begin position="45"/>
        <end position="115"/>
    </location>
</feature>
<dbReference type="Proteomes" id="UP000078595">
    <property type="component" value="Chromosome 2"/>
</dbReference>
<evidence type="ECO:0000313" key="4">
    <source>
        <dbReference type="EMBL" id="WWC59037.1"/>
    </source>
</evidence>
<keyword evidence="2" id="KW-0472">Membrane</keyword>
<dbReference type="KEGG" id="kdj:28965983"/>
<keyword evidence="2" id="KW-1133">Transmembrane helix</keyword>
<dbReference type="Pfam" id="PF10306">
    <property type="entry name" value="FLILHELTA"/>
    <property type="match status" value="1"/>
</dbReference>
<reference evidence="4" key="2">
    <citation type="submission" date="2013-07" db="EMBL/GenBank/DDBJ databases">
        <authorList>
            <consortium name="The Broad Institute Genome Sequencing Platform"/>
            <person name="Cuomo C."/>
            <person name="Litvintseva A."/>
            <person name="Chen Y."/>
            <person name="Heitman J."/>
            <person name="Sun S."/>
            <person name="Springer D."/>
            <person name="Dromer F."/>
            <person name="Young S.K."/>
            <person name="Zeng Q."/>
            <person name="Gargeya S."/>
            <person name="Fitzgerald M."/>
            <person name="Abouelleil A."/>
            <person name="Alvarado L."/>
            <person name="Berlin A.M."/>
            <person name="Chapman S.B."/>
            <person name="Dewar J."/>
            <person name="Goldberg J."/>
            <person name="Griggs A."/>
            <person name="Gujja S."/>
            <person name="Hansen M."/>
            <person name="Howarth C."/>
            <person name="Imamovic A."/>
            <person name="Larimer J."/>
            <person name="McCowan C."/>
            <person name="Murphy C."/>
            <person name="Pearson M."/>
            <person name="Priest M."/>
            <person name="Roberts A."/>
            <person name="Saif S."/>
            <person name="Shea T."/>
            <person name="Sykes S."/>
            <person name="Wortman J."/>
            <person name="Nusbaum C."/>
            <person name="Birren B."/>
        </authorList>
    </citation>
    <scope>NUCLEOTIDE SEQUENCE</scope>
    <source>
        <strain evidence="4">CBS 10117</strain>
    </source>
</reference>
<dbReference type="AlphaFoldDB" id="A0A1A6ADD3"/>
<accession>A0A1A6ADD3</accession>